<accession>A0A0A9FGK3</accession>
<reference evidence="1" key="1">
    <citation type="submission" date="2014-09" db="EMBL/GenBank/DDBJ databases">
        <authorList>
            <person name="Magalhaes I.L.F."/>
            <person name="Oliveira U."/>
            <person name="Santos F.R."/>
            <person name="Vidigal T.H.D.A."/>
            <person name="Brescovit A.D."/>
            <person name="Santos A.J."/>
        </authorList>
    </citation>
    <scope>NUCLEOTIDE SEQUENCE</scope>
    <source>
        <tissue evidence="1">Shoot tissue taken approximately 20 cm above the soil surface</tissue>
    </source>
</reference>
<reference evidence="1" key="2">
    <citation type="journal article" date="2015" name="Data Brief">
        <title>Shoot transcriptome of the giant reed, Arundo donax.</title>
        <authorList>
            <person name="Barrero R.A."/>
            <person name="Guerrero F.D."/>
            <person name="Moolhuijzen P."/>
            <person name="Goolsby J.A."/>
            <person name="Tidwell J."/>
            <person name="Bellgard S.E."/>
            <person name="Bellgard M.I."/>
        </authorList>
    </citation>
    <scope>NUCLEOTIDE SEQUENCE</scope>
    <source>
        <tissue evidence="1">Shoot tissue taken approximately 20 cm above the soil surface</tissue>
    </source>
</reference>
<evidence type="ECO:0000313" key="1">
    <source>
        <dbReference type="EMBL" id="JAE09251.1"/>
    </source>
</evidence>
<sequence>MERRKSYGCLHANVG</sequence>
<name>A0A0A9FGK3_ARUDO</name>
<proteinExistence type="predicted"/>
<protein>
    <submittedName>
        <fullName evidence="1">Uncharacterized protein</fullName>
    </submittedName>
</protein>
<organism evidence="1">
    <name type="scientific">Arundo donax</name>
    <name type="common">Giant reed</name>
    <name type="synonym">Donax arundinaceus</name>
    <dbReference type="NCBI Taxonomy" id="35708"/>
    <lineage>
        <taxon>Eukaryota</taxon>
        <taxon>Viridiplantae</taxon>
        <taxon>Streptophyta</taxon>
        <taxon>Embryophyta</taxon>
        <taxon>Tracheophyta</taxon>
        <taxon>Spermatophyta</taxon>
        <taxon>Magnoliopsida</taxon>
        <taxon>Liliopsida</taxon>
        <taxon>Poales</taxon>
        <taxon>Poaceae</taxon>
        <taxon>PACMAD clade</taxon>
        <taxon>Arundinoideae</taxon>
        <taxon>Arundineae</taxon>
        <taxon>Arundo</taxon>
    </lineage>
</organism>
<dbReference type="EMBL" id="GBRH01188645">
    <property type="protein sequence ID" value="JAE09251.1"/>
    <property type="molecule type" value="Transcribed_RNA"/>
</dbReference>